<dbReference type="OrthoDB" id="5294870at2"/>
<dbReference type="Proteomes" id="UP000255355">
    <property type="component" value="Unassembled WGS sequence"/>
</dbReference>
<dbReference type="GO" id="GO:0016491">
    <property type="term" value="F:oxidoreductase activity"/>
    <property type="evidence" value="ECO:0007669"/>
    <property type="project" value="InterPro"/>
</dbReference>
<evidence type="ECO:0000313" key="3">
    <source>
        <dbReference type="Proteomes" id="UP000255355"/>
    </source>
</evidence>
<evidence type="ECO:0000313" key="2">
    <source>
        <dbReference type="EMBL" id="RDI48923.1"/>
    </source>
</evidence>
<sequence length="105" mass="11747">MYRLTILYGQPDDPGHFDDYYWNVHIPIAKKMVGLKKWTIGHGESIERGAVAPYYLVVGLYADTREDIERILASPEGQAAVADVPNFATGGVTFVYSDEQDLIEP</sequence>
<dbReference type="PANTHER" id="PTHR40260">
    <property type="entry name" value="BLR8190 PROTEIN"/>
    <property type="match status" value="1"/>
</dbReference>
<gene>
    <name evidence="2" type="ORF">DFR68_10748</name>
</gene>
<dbReference type="InterPro" id="IPR009799">
    <property type="entry name" value="EthD_dom"/>
</dbReference>
<dbReference type="Pfam" id="PF07110">
    <property type="entry name" value="EthD"/>
    <property type="match status" value="1"/>
</dbReference>
<accession>A0A370H060</accession>
<evidence type="ECO:0000259" key="1">
    <source>
        <dbReference type="Pfam" id="PF07110"/>
    </source>
</evidence>
<proteinExistence type="predicted"/>
<protein>
    <submittedName>
        <fullName evidence="2">Uncharacterized protein (TIGR02118 family)</fullName>
    </submittedName>
</protein>
<organism evidence="2 3">
    <name type="scientific">Nocardia mexicana</name>
    <dbReference type="NCBI Taxonomy" id="279262"/>
    <lineage>
        <taxon>Bacteria</taxon>
        <taxon>Bacillati</taxon>
        <taxon>Actinomycetota</taxon>
        <taxon>Actinomycetes</taxon>
        <taxon>Mycobacteriales</taxon>
        <taxon>Nocardiaceae</taxon>
        <taxon>Nocardia</taxon>
    </lineage>
</organism>
<comment type="caution">
    <text evidence="2">The sequence shown here is derived from an EMBL/GenBank/DDBJ whole genome shotgun (WGS) entry which is preliminary data.</text>
</comment>
<dbReference type="SUPFAM" id="SSF54909">
    <property type="entry name" value="Dimeric alpha+beta barrel"/>
    <property type="match status" value="1"/>
</dbReference>
<feature type="domain" description="EthD" evidence="1">
    <location>
        <begin position="14"/>
        <end position="89"/>
    </location>
</feature>
<dbReference type="PANTHER" id="PTHR40260:SF2">
    <property type="entry name" value="BLR8190 PROTEIN"/>
    <property type="match status" value="1"/>
</dbReference>
<keyword evidence="3" id="KW-1185">Reference proteome</keyword>
<name>A0A370H060_9NOCA</name>
<dbReference type="InterPro" id="IPR011008">
    <property type="entry name" value="Dimeric_a/b-barrel"/>
</dbReference>
<reference evidence="2 3" key="1">
    <citation type="submission" date="2018-07" db="EMBL/GenBank/DDBJ databases">
        <title>Genomic Encyclopedia of Type Strains, Phase IV (KMG-IV): sequencing the most valuable type-strain genomes for metagenomic binning, comparative biology and taxonomic classification.</title>
        <authorList>
            <person name="Goeker M."/>
        </authorList>
    </citation>
    <scope>NUCLEOTIDE SEQUENCE [LARGE SCALE GENOMIC DNA]</scope>
    <source>
        <strain evidence="2 3">DSM 44952</strain>
    </source>
</reference>
<dbReference type="AlphaFoldDB" id="A0A370H060"/>
<dbReference type="NCBIfam" id="TIGR02118">
    <property type="entry name" value="EthD family reductase"/>
    <property type="match status" value="1"/>
</dbReference>
<dbReference type="EMBL" id="QQAZ01000007">
    <property type="protein sequence ID" value="RDI48923.1"/>
    <property type="molecule type" value="Genomic_DNA"/>
</dbReference>
<dbReference type="Gene3D" id="3.30.70.100">
    <property type="match status" value="1"/>
</dbReference>
<dbReference type="RefSeq" id="WP_068013463.1">
    <property type="nucleotide sequence ID" value="NZ_QQAZ01000007.1"/>
</dbReference>